<dbReference type="OrthoDB" id="3538879at2"/>
<dbReference type="EMBL" id="RJKE01000001">
    <property type="protein sequence ID" value="ROO84671.1"/>
    <property type="molecule type" value="Genomic_DNA"/>
</dbReference>
<evidence type="ECO:0000313" key="2">
    <source>
        <dbReference type="EMBL" id="ROO84671.1"/>
    </source>
</evidence>
<accession>A0A3N1CTP0</accession>
<protein>
    <submittedName>
        <fullName evidence="2">Uncharacterized protein</fullName>
    </submittedName>
</protein>
<evidence type="ECO:0000256" key="1">
    <source>
        <dbReference type="SAM" id="MobiDB-lite"/>
    </source>
</evidence>
<evidence type="ECO:0000313" key="3">
    <source>
        <dbReference type="Proteomes" id="UP000272400"/>
    </source>
</evidence>
<comment type="caution">
    <text evidence="2">The sequence shown here is derived from an EMBL/GenBank/DDBJ whole genome shotgun (WGS) entry which is preliminary data.</text>
</comment>
<feature type="compositionally biased region" description="Low complexity" evidence="1">
    <location>
        <begin position="214"/>
        <end position="232"/>
    </location>
</feature>
<name>A0A3N1CTP0_9ACTN</name>
<reference evidence="2 3" key="1">
    <citation type="submission" date="2018-11" db="EMBL/GenBank/DDBJ databases">
        <title>Sequencing the genomes of 1000 actinobacteria strains.</title>
        <authorList>
            <person name="Klenk H.-P."/>
        </authorList>
    </citation>
    <scope>NUCLEOTIDE SEQUENCE [LARGE SCALE GENOMIC DNA]</scope>
    <source>
        <strain evidence="2 3">DSM 44254</strain>
    </source>
</reference>
<organism evidence="2 3">
    <name type="scientific">Actinocorallia herbida</name>
    <dbReference type="NCBI Taxonomy" id="58109"/>
    <lineage>
        <taxon>Bacteria</taxon>
        <taxon>Bacillati</taxon>
        <taxon>Actinomycetota</taxon>
        <taxon>Actinomycetes</taxon>
        <taxon>Streptosporangiales</taxon>
        <taxon>Thermomonosporaceae</taxon>
        <taxon>Actinocorallia</taxon>
    </lineage>
</organism>
<proteinExistence type="predicted"/>
<keyword evidence="3" id="KW-1185">Reference proteome</keyword>
<feature type="region of interest" description="Disordered" evidence="1">
    <location>
        <begin position="211"/>
        <end position="242"/>
    </location>
</feature>
<dbReference type="Proteomes" id="UP000272400">
    <property type="component" value="Unassembled WGS sequence"/>
</dbReference>
<gene>
    <name evidence="2" type="ORF">EDD29_2198</name>
</gene>
<dbReference type="RefSeq" id="WP_123664255.1">
    <property type="nucleotide sequence ID" value="NZ_RJKE01000001.1"/>
</dbReference>
<sequence length="264" mass="28557">MRQIRAQLERLAREQATGTLLLGDDGAFHLLDGQVVHAETGLAPSLHDLLTASGRLSEQGWEGLRTRGPGQGPASPARLTGTELEAHALIQLFDAAFFLLRSAHEPEFHGGKRAYWPDCLAVDPVTLCVETRRRRGLLDEAWPSPLADDGPVEPVRRLRRQRVILTGLQMEILLNADGRKTPSGLARELGRTRFGCTLAVRGLVASALVREPEPAAGGDPAPRGRIGGAPLRDQGAPPFGGPTKWADVDLALLTQLHDALRELE</sequence>
<dbReference type="AlphaFoldDB" id="A0A3N1CTP0"/>